<organism evidence="4 5">
    <name type="scientific">Lacticaseibacillus sharpeae JCM 1186 = DSM 20505</name>
    <dbReference type="NCBI Taxonomy" id="1291052"/>
    <lineage>
        <taxon>Bacteria</taxon>
        <taxon>Bacillati</taxon>
        <taxon>Bacillota</taxon>
        <taxon>Bacilli</taxon>
        <taxon>Lactobacillales</taxon>
        <taxon>Lactobacillaceae</taxon>
        <taxon>Lacticaseibacillus</taxon>
    </lineage>
</organism>
<evidence type="ECO:0000256" key="2">
    <source>
        <dbReference type="SAM" id="Phobius"/>
    </source>
</evidence>
<keyword evidence="5" id="KW-1185">Reference proteome</keyword>
<evidence type="ECO:0000256" key="3">
    <source>
        <dbReference type="SAM" id="SignalP"/>
    </source>
</evidence>
<evidence type="ECO:0000256" key="1">
    <source>
        <dbReference type="SAM" id="MobiDB-lite"/>
    </source>
</evidence>
<feature type="signal peptide" evidence="3">
    <location>
        <begin position="1"/>
        <end position="27"/>
    </location>
</feature>
<dbReference type="AlphaFoldDB" id="A0A0R1ZVK2"/>
<feature type="compositionally biased region" description="Low complexity" evidence="1">
    <location>
        <begin position="375"/>
        <end position="407"/>
    </location>
</feature>
<keyword evidence="3" id="KW-0732">Signal</keyword>
<dbReference type="InterPro" id="IPR008930">
    <property type="entry name" value="Terpenoid_cyclase/PrenylTrfase"/>
</dbReference>
<keyword evidence="2" id="KW-0812">Transmembrane</keyword>
<keyword evidence="2" id="KW-1133">Transmembrane helix</keyword>
<accession>A0A0R1ZVK2</accession>
<dbReference type="PATRIC" id="fig|1291052.5.peg.1022"/>
<evidence type="ECO:0000313" key="5">
    <source>
        <dbReference type="Proteomes" id="UP000051679"/>
    </source>
</evidence>
<dbReference type="EMBL" id="AYYO01000012">
    <property type="protein sequence ID" value="KRM55817.1"/>
    <property type="molecule type" value="Genomic_DNA"/>
</dbReference>
<dbReference type="Gene3D" id="1.50.10.20">
    <property type="match status" value="1"/>
</dbReference>
<feature type="compositionally biased region" description="Polar residues" evidence="1">
    <location>
        <begin position="415"/>
        <end position="429"/>
    </location>
</feature>
<proteinExistence type="predicted"/>
<dbReference type="OrthoDB" id="411361at2"/>
<keyword evidence="2" id="KW-0472">Membrane</keyword>
<sequence length="465" mass="47876">MSAKHLFTKILVASSLLLGGAALTSPAATPTLAATSTPTETASVKSALSDTSTYVDNQLTTLATNGSDLMQDVPEWMVLGYARSGAQNTTFATKYLATVGATLSAGKAFGYGNNTDYARVALAVTALGGNAEDVAGNNLFAHMSSLEDVTKQGLNGAIFALLAVDANPHYNFPTATDGTQNTKQSLVDYILGKELQGGGWNLYGSTADVDITAMTIQALAPYKSQASVKAAIDRGVKVMSTEQQADGGYTSYGTVNVESTDQVVVALTALGVNPVNAEFTKNGHTLLDNILAFHIAGSGFKHTPTGAVDGMATEQSFYALVAYERFLNGQTSLYDMSDLHQAATPAPAKDPEKTTATKAKTDTSSTKQETTAPVTKSGTAKAKTTSSAKADTNTAPATDATSAAAATKQKRGAASNQSQPAATAKQTSGKALPQLGTSSALLLSAIGLALLGLVFVIGRKVRFNA</sequence>
<protein>
    <recommendedName>
        <fullName evidence="6">Gram-positive cocci surface proteins LPxTG domain-containing protein</fullName>
    </recommendedName>
</protein>
<evidence type="ECO:0008006" key="6">
    <source>
        <dbReference type="Google" id="ProtNLM"/>
    </source>
</evidence>
<name>A0A0R1ZVK2_9LACO</name>
<reference evidence="4 5" key="1">
    <citation type="journal article" date="2015" name="Genome Announc.">
        <title>Expanding the biotechnology potential of lactobacilli through comparative genomics of 213 strains and associated genera.</title>
        <authorList>
            <person name="Sun Z."/>
            <person name="Harris H.M."/>
            <person name="McCann A."/>
            <person name="Guo C."/>
            <person name="Argimon S."/>
            <person name="Zhang W."/>
            <person name="Yang X."/>
            <person name="Jeffery I.B."/>
            <person name="Cooney J.C."/>
            <person name="Kagawa T.F."/>
            <person name="Liu W."/>
            <person name="Song Y."/>
            <person name="Salvetti E."/>
            <person name="Wrobel A."/>
            <person name="Rasinkangas P."/>
            <person name="Parkhill J."/>
            <person name="Rea M.C."/>
            <person name="O'Sullivan O."/>
            <person name="Ritari J."/>
            <person name="Douillard F.P."/>
            <person name="Paul Ross R."/>
            <person name="Yang R."/>
            <person name="Briner A.E."/>
            <person name="Felis G.E."/>
            <person name="de Vos W.M."/>
            <person name="Barrangou R."/>
            <person name="Klaenhammer T.R."/>
            <person name="Caufield P.W."/>
            <person name="Cui Y."/>
            <person name="Zhang H."/>
            <person name="O'Toole P.W."/>
        </authorList>
    </citation>
    <scope>NUCLEOTIDE SEQUENCE [LARGE SCALE GENOMIC DNA]</scope>
    <source>
        <strain evidence="4 5">DSM 20505</strain>
    </source>
</reference>
<feature type="chain" id="PRO_5039331079" description="Gram-positive cocci surface proteins LPxTG domain-containing protein" evidence="3">
    <location>
        <begin position="28"/>
        <end position="465"/>
    </location>
</feature>
<feature type="compositionally biased region" description="Basic and acidic residues" evidence="1">
    <location>
        <begin position="349"/>
        <end position="361"/>
    </location>
</feature>
<dbReference type="Proteomes" id="UP000051679">
    <property type="component" value="Unassembled WGS sequence"/>
</dbReference>
<dbReference type="STRING" id="1291052.FC18_GL001012"/>
<evidence type="ECO:0000313" key="4">
    <source>
        <dbReference type="EMBL" id="KRM55817.1"/>
    </source>
</evidence>
<gene>
    <name evidence="4" type="ORF">FC18_GL001012</name>
</gene>
<feature type="transmembrane region" description="Helical" evidence="2">
    <location>
        <begin position="440"/>
        <end position="458"/>
    </location>
</feature>
<dbReference type="RefSeq" id="WP_054680549.1">
    <property type="nucleotide sequence ID" value="NZ_AYYO01000012.1"/>
</dbReference>
<dbReference type="SUPFAM" id="SSF48239">
    <property type="entry name" value="Terpenoid cyclases/Protein prenyltransferases"/>
    <property type="match status" value="1"/>
</dbReference>
<comment type="caution">
    <text evidence="4">The sequence shown here is derived from an EMBL/GenBank/DDBJ whole genome shotgun (WGS) entry which is preliminary data.</text>
</comment>
<feature type="region of interest" description="Disordered" evidence="1">
    <location>
        <begin position="342"/>
        <end position="430"/>
    </location>
</feature>